<gene>
    <name evidence="2" type="ORF">SAMN03080601_03521</name>
</gene>
<keyword evidence="1" id="KW-0812">Transmembrane</keyword>
<dbReference type="AlphaFoldDB" id="A0A1T5HU73"/>
<keyword evidence="3" id="KW-1185">Reference proteome</keyword>
<organism evidence="2 3">
    <name type="scientific">Alkalitalea saponilacus</name>
    <dbReference type="NCBI Taxonomy" id="889453"/>
    <lineage>
        <taxon>Bacteria</taxon>
        <taxon>Pseudomonadati</taxon>
        <taxon>Bacteroidota</taxon>
        <taxon>Bacteroidia</taxon>
        <taxon>Marinilabiliales</taxon>
        <taxon>Marinilabiliaceae</taxon>
        <taxon>Alkalitalea</taxon>
    </lineage>
</organism>
<evidence type="ECO:0000313" key="3">
    <source>
        <dbReference type="Proteomes" id="UP000191055"/>
    </source>
</evidence>
<accession>A0A1T5HU73</accession>
<protein>
    <submittedName>
        <fullName evidence="2">Uncharacterized protein</fullName>
    </submittedName>
</protein>
<dbReference type="EMBL" id="FUYV01000045">
    <property type="protein sequence ID" value="SKC24226.1"/>
    <property type="molecule type" value="Genomic_DNA"/>
</dbReference>
<name>A0A1T5HU73_9BACT</name>
<evidence type="ECO:0000313" key="2">
    <source>
        <dbReference type="EMBL" id="SKC24226.1"/>
    </source>
</evidence>
<reference evidence="2 3" key="1">
    <citation type="submission" date="2017-02" db="EMBL/GenBank/DDBJ databases">
        <authorList>
            <person name="Peterson S.W."/>
        </authorList>
    </citation>
    <scope>NUCLEOTIDE SEQUENCE [LARGE SCALE GENOMIC DNA]</scope>
    <source>
        <strain evidence="2 3">DSM 24412</strain>
    </source>
</reference>
<dbReference type="PROSITE" id="PS51257">
    <property type="entry name" value="PROKAR_LIPOPROTEIN"/>
    <property type="match status" value="1"/>
</dbReference>
<evidence type="ECO:0000256" key="1">
    <source>
        <dbReference type="SAM" id="Phobius"/>
    </source>
</evidence>
<keyword evidence="1" id="KW-0472">Membrane</keyword>
<keyword evidence="1" id="KW-1133">Transmembrane helix</keyword>
<feature type="transmembrane region" description="Helical" evidence="1">
    <location>
        <begin position="12"/>
        <end position="34"/>
    </location>
</feature>
<proteinExistence type="predicted"/>
<dbReference type="STRING" id="889453.SAMN03080601_03521"/>
<dbReference type="RefSeq" id="WP_143255107.1">
    <property type="nucleotide sequence ID" value="NZ_CP021904.1"/>
</dbReference>
<sequence>METKESKLKRHLAYGGFSALLLFLVVSSCCYNVEADYSFENKLKDEVRLTLYSSGSNIKGTKDYNIVEGGIIMLVSLKTCDRDGFGDVIGNEVDSAKVVLSDSSKVIAIWRASGEHFLSESYENLPDFFDWWYWEENRIQHGGSHAEYRYILELIDK</sequence>
<dbReference type="Proteomes" id="UP000191055">
    <property type="component" value="Unassembled WGS sequence"/>
</dbReference>